<evidence type="ECO:0000256" key="2">
    <source>
        <dbReference type="ARBA" id="ARBA00004496"/>
    </source>
</evidence>
<comment type="subcellular location">
    <subcellularLocation>
        <location evidence="2">Cytoplasm</location>
    </subcellularLocation>
    <subcellularLocation>
        <location evidence="1">Nucleus</location>
    </subcellularLocation>
</comment>
<dbReference type="InterPro" id="IPR029404">
    <property type="entry name" value="CDIN1"/>
</dbReference>
<keyword evidence="4" id="KW-0539">Nucleus</keyword>
<evidence type="ECO:0000256" key="1">
    <source>
        <dbReference type="ARBA" id="ARBA00004123"/>
    </source>
</evidence>
<name>A0ABM1TPN9_LIMPO</name>
<sequence>MADEIDLSPALLARLILEQHSTQKPDGGEAPVKHVITQMMRDTSLIEDGDLAVEVFQCIINDDNYGPVADAVKHAVGLEFEQKLKEELQRLGIAFVDESILREKGYDKTPDTKLEVPVAIDGHVVNWIESKASFGDEESHRNYLKDQYWSYWNRFGPGMVIYWFGFIEELDTHRNTGILLCDCMPKIITYMNAQALRQC</sequence>
<dbReference type="Pfam" id="PF14811">
    <property type="entry name" value="TPD"/>
    <property type="match status" value="1"/>
</dbReference>
<dbReference type="Proteomes" id="UP000694941">
    <property type="component" value="Unplaced"/>
</dbReference>
<dbReference type="RefSeq" id="XP_022257845.1">
    <property type="nucleotide sequence ID" value="XM_022402137.1"/>
</dbReference>
<organism evidence="6 7">
    <name type="scientific">Limulus polyphemus</name>
    <name type="common">Atlantic horseshoe crab</name>
    <dbReference type="NCBI Taxonomy" id="6850"/>
    <lineage>
        <taxon>Eukaryota</taxon>
        <taxon>Metazoa</taxon>
        <taxon>Ecdysozoa</taxon>
        <taxon>Arthropoda</taxon>
        <taxon>Chelicerata</taxon>
        <taxon>Merostomata</taxon>
        <taxon>Xiphosura</taxon>
        <taxon>Limulidae</taxon>
        <taxon>Limulus</taxon>
    </lineage>
</organism>
<reference evidence="7" key="1">
    <citation type="submission" date="2025-08" db="UniProtKB">
        <authorList>
            <consortium name="RefSeq"/>
        </authorList>
    </citation>
    <scope>IDENTIFICATION</scope>
    <source>
        <tissue evidence="7">Muscle</tissue>
    </source>
</reference>
<evidence type="ECO:0000256" key="5">
    <source>
        <dbReference type="ARBA" id="ARBA00023480"/>
    </source>
</evidence>
<protein>
    <recommendedName>
        <fullName evidence="5">CDAN1-interacting nuclease 1</fullName>
    </recommendedName>
</protein>
<gene>
    <name evidence="7" type="primary">LOC106473739</name>
</gene>
<keyword evidence="6" id="KW-1185">Reference proteome</keyword>
<keyword evidence="3" id="KW-0963">Cytoplasm</keyword>
<evidence type="ECO:0000313" key="6">
    <source>
        <dbReference type="Proteomes" id="UP000694941"/>
    </source>
</evidence>
<dbReference type="PANTHER" id="PTHR31661">
    <property type="entry name" value="SIMILAR TO CDNA SEQUENCE BC052040"/>
    <property type="match status" value="1"/>
</dbReference>
<evidence type="ECO:0000256" key="3">
    <source>
        <dbReference type="ARBA" id="ARBA00022490"/>
    </source>
</evidence>
<evidence type="ECO:0000313" key="7">
    <source>
        <dbReference type="RefSeq" id="XP_022257845.1"/>
    </source>
</evidence>
<dbReference type="GeneID" id="106473739"/>
<accession>A0ABM1TPN9</accession>
<dbReference type="PANTHER" id="PTHR31661:SF1">
    <property type="entry name" value="CDAN1-INTERACTING NUCLEASE 1"/>
    <property type="match status" value="1"/>
</dbReference>
<evidence type="ECO:0000256" key="4">
    <source>
        <dbReference type="ARBA" id="ARBA00023242"/>
    </source>
</evidence>
<proteinExistence type="predicted"/>